<dbReference type="RefSeq" id="WP_121835869.1">
    <property type="nucleotide sequence ID" value="NZ_CP163513.1"/>
</dbReference>
<name>A0A3L9DU12_9STRE</name>
<dbReference type="EMBL" id="RCVM01000013">
    <property type="protein sequence ID" value="RLY02652.1"/>
    <property type="molecule type" value="Genomic_DNA"/>
</dbReference>
<keyword evidence="2" id="KW-1185">Reference proteome</keyword>
<evidence type="ECO:0000313" key="2">
    <source>
        <dbReference type="Proteomes" id="UP000279194"/>
    </source>
</evidence>
<dbReference type="AlphaFoldDB" id="A0A3L9DU12"/>
<accession>A0A3L9DU12</accession>
<comment type="caution">
    <text evidence="1">The sequence shown here is derived from an EMBL/GenBank/DDBJ whole genome shotgun (WGS) entry which is preliminary data.</text>
</comment>
<reference evidence="1 2" key="1">
    <citation type="submission" date="2018-10" db="EMBL/GenBank/DDBJ databases">
        <title>Streptococcus hillyeri sp. nov., isolated from equine tracheal sample.</title>
        <authorList>
            <person name="Macfadyen A.C."/>
            <person name="Waller A."/>
            <person name="Paterson G.K."/>
        </authorList>
    </citation>
    <scope>NUCLEOTIDE SEQUENCE [LARGE SCALE GENOMIC DNA]</scope>
    <source>
        <strain evidence="1 2">28462</strain>
    </source>
</reference>
<protein>
    <submittedName>
        <fullName evidence="1">Uncharacterized protein</fullName>
    </submittedName>
</protein>
<organism evidence="1 2">
    <name type="scientific">Streptococcus hillyeri</name>
    <dbReference type="NCBI Taxonomy" id="2282420"/>
    <lineage>
        <taxon>Bacteria</taxon>
        <taxon>Bacillati</taxon>
        <taxon>Bacillota</taxon>
        <taxon>Bacilli</taxon>
        <taxon>Lactobacillales</taxon>
        <taxon>Streptococcaceae</taxon>
        <taxon>Streptococcus</taxon>
    </lineage>
</organism>
<evidence type="ECO:0000313" key="1">
    <source>
        <dbReference type="EMBL" id="RLY02652.1"/>
    </source>
</evidence>
<sequence length="124" mass="14320">MTVETHYIALKEMLKSKPKKLESQSDWLLVLANTMRAMVVNTDKCQLAYLDSLLVKGTSQELKLAFDFCQGRFGGNGFSYRRHPNYLYLCSLVATFPEFEVSSEDQAYLKEVIGYNHYLLYDID</sequence>
<proteinExistence type="predicted"/>
<gene>
    <name evidence="1" type="ORF">EAF07_07030</name>
</gene>
<dbReference type="OrthoDB" id="2312662at2"/>
<dbReference type="Proteomes" id="UP000279194">
    <property type="component" value="Unassembled WGS sequence"/>
</dbReference>